<reference evidence="1" key="1">
    <citation type="submission" date="2023-04" db="EMBL/GenBank/DDBJ databases">
        <title>A chromosome-level genome assembly of the parasitoid wasp Eretmocerus hayati.</title>
        <authorList>
            <person name="Zhong Y."/>
            <person name="Liu S."/>
            <person name="Liu Y."/>
        </authorList>
    </citation>
    <scope>NUCLEOTIDE SEQUENCE</scope>
    <source>
        <strain evidence="1">ZJU_SS_LIU_2023</strain>
    </source>
</reference>
<evidence type="ECO:0000313" key="2">
    <source>
        <dbReference type="Proteomes" id="UP001239111"/>
    </source>
</evidence>
<comment type="caution">
    <text evidence="1">The sequence shown here is derived from an EMBL/GenBank/DDBJ whole genome shotgun (WGS) entry which is preliminary data.</text>
</comment>
<protein>
    <submittedName>
        <fullName evidence="1">Uncharacterized protein</fullName>
    </submittedName>
</protein>
<keyword evidence="2" id="KW-1185">Reference proteome</keyword>
<name>A0ACC2NEX8_9HYME</name>
<dbReference type="EMBL" id="CM056743">
    <property type="protein sequence ID" value="KAJ8669348.1"/>
    <property type="molecule type" value="Genomic_DNA"/>
</dbReference>
<proteinExistence type="predicted"/>
<gene>
    <name evidence="1" type="ORF">QAD02_000607</name>
</gene>
<sequence length="1010" mass="115126">MEVIQQVVYRYCDKFDEHHNIPRTHEEWQKYKLLHQAMRNGHVNLAKQLLSENPPVNIRFDYANKYLLVTPLHLAVHLGCLDLMNILLNQGASVNAKDIDGETPVMLSVRLRKYSITDLLLATGSVRNSNHYRQTLSHLHIACFRNNISVVKKLIALGDNVNESVDSSKSTQWGGYTPLHFAVESHSVEIVKLLLDNGADIMRTDANSMTPLHLAHEMRNEIIIDVLLKAHLFVVGNPVDKFKLSHFHIACTRNHKDVVEHFIKQGVQINCEFARDKSTHQPIEFAMYYECLDVIKLLLENVSNRSNLFLDQGDCLSLAYEIGNEKIINLLLDRRTMKHKKYRHQSLSSKFQEACLKQEVPRVKSLLTSSEGDVVPVLNELSCHGVTLLNTLVESVPKKIIRFFKKSGADFAIKDTRGLTPLHVLFRKNRRQKSFEAFPSDLYDFEKNPSDFHGLTHFHVACATDKKKLMKKFLENGVNINDSVQAESLIWSGYTALHFAVEYLRTSVIDFLLENGADISLQNGLGLTPFDIAIINLNENEPWVNNHERKKFKLIRKMLLKGEKSQSDFDRRGFSLLHIYSIQKRKPDYVILSNYVEKLPDGVNQAINFPGSKYHGRTALHFAMHANNYRVAKWLLQKGANPYLKDGRGIPPFQYELNSEESFGIIKNNPAVLCIPENPFDSCGKSYFHIGCALGNRKIMEYYIASGVDVDIRTKMGVDGLCEFRTPLHVVINNPGSNATDTIKFLLDHGADIEARDACLNTPLHLSLEFEIRNDIIELLVAHGAEINVQNDYGNTPLHFASENGDSSKVIAFLLKIGADINIENVEGYTPLSYVCEILEGSGYAQDKIVLTLIRHVKKLMLLGLYVSDKNRKAFKEFFELYTISTFDELKFEDECHDEIRKMKDSLINKYTSLYNVTSKSVNEMAYLSQNSAFREMVDSDDLLSNFPIYGYLIKLQYKRGLARKPLLEKCKQALSFLVNLSAESLEKILDYLDDSDLQNIIKTSNKNDL</sequence>
<evidence type="ECO:0000313" key="1">
    <source>
        <dbReference type="EMBL" id="KAJ8669348.1"/>
    </source>
</evidence>
<accession>A0ACC2NEX8</accession>
<dbReference type="Proteomes" id="UP001239111">
    <property type="component" value="Chromosome 3"/>
</dbReference>
<organism evidence="1 2">
    <name type="scientific">Eretmocerus hayati</name>
    <dbReference type="NCBI Taxonomy" id="131215"/>
    <lineage>
        <taxon>Eukaryota</taxon>
        <taxon>Metazoa</taxon>
        <taxon>Ecdysozoa</taxon>
        <taxon>Arthropoda</taxon>
        <taxon>Hexapoda</taxon>
        <taxon>Insecta</taxon>
        <taxon>Pterygota</taxon>
        <taxon>Neoptera</taxon>
        <taxon>Endopterygota</taxon>
        <taxon>Hymenoptera</taxon>
        <taxon>Apocrita</taxon>
        <taxon>Proctotrupomorpha</taxon>
        <taxon>Chalcidoidea</taxon>
        <taxon>Aphelinidae</taxon>
        <taxon>Aphelininae</taxon>
        <taxon>Eretmocerus</taxon>
    </lineage>
</organism>